<gene>
    <name evidence="1" type="ORF">DPEC_G00119370</name>
</gene>
<keyword evidence="2" id="KW-1185">Reference proteome</keyword>
<sequence>MPALTLTNDLGGSRQQGTGQSCAPSQGITLLLYQAGSGAEKGLVFLSMGGSVPPDLSECPVTAALLP</sequence>
<protein>
    <submittedName>
        <fullName evidence="1">Uncharacterized protein</fullName>
    </submittedName>
</protein>
<proteinExistence type="predicted"/>
<name>A0ACC2GPK1_DALPE</name>
<dbReference type="EMBL" id="CM055737">
    <property type="protein sequence ID" value="KAJ8005576.1"/>
    <property type="molecule type" value="Genomic_DNA"/>
</dbReference>
<accession>A0ACC2GPK1</accession>
<organism evidence="1 2">
    <name type="scientific">Dallia pectoralis</name>
    <name type="common">Alaska blackfish</name>
    <dbReference type="NCBI Taxonomy" id="75939"/>
    <lineage>
        <taxon>Eukaryota</taxon>
        <taxon>Metazoa</taxon>
        <taxon>Chordata</taxon>
        <taxon>Craniata</taxon>
        <taxon>Vertebrata</taxon>
        <taxon>Euteleostomi</taxon>
        <taxon>Actinopterygii</taxon>
        <taxon>Neopterygii</taxon>
        <taxon>Teleostei</taxon>
        <taxon>Protacanthopterygii</taxon>
        <taxon>Esociformes</taxon>
        <taxon>Umbridae</taxon>
        <taxon>Dallia</taxon>
    </lineage>
</organism>
<comment type="caution">
    <text evidence="1">The sequence shown here is derived from an EMBL/GenBank/DDBJ whole genome shotgun (WGS) entry which is preliminary data.</text>
</comment>
<evidence type="ECO:0000313" key="2">
    <source>
        <dbReference type="Proteomes" id="UP001157502"/>
    </source>
</evidence>
<evidence type="ECO:0000313" key="1">
    <source>
        <dbReference type="EMBL" id="KAJ8005576.1"/>
    </source>
</evidence>
<dbReference type="Proteomes" id="UP001157502">
    <property type="component" value="Chromosome 10"/>
</dbReference>
<reference evidence="1" key="1">
    <citation type="submission" date="2021-05" db="EMBL/GenBank/DDBJ databases">
        <authorList>
            <person name="Pan Q."/>
            <person name="Jouanno E."/>
            <person name="Zahm M."/>
            <person name="Klopp C."/>
            <person name="Cabau C."/>
            <person name="Louis A."/>
            <person name="Berthelot C."/>
            <person name="Parey E."/>
            <person name="Roest Crollius H."/>
            <person name="Montfort J."/>
            <person name="Robinson-Rechavi M."/>
            <person name="Bouchez O."/>
            <person name="Lampietro C."/>
            <person name="Lopez Roques C."/>
            <person name="Donnadieu C."/>
            <person name="Postlethwait J."/>
            <person name="Bobe J."/>
            <person name="Dillon D."/>
            <person name="Chandos A."/>
            <person name="von Hippel F."/>
            <person name="Guiguen Y."/>
        </authorList>
    </citation>
    <scope>NUCLEOTIDE SEQUENCE</scope>
    <source>
        <strain evidence="1">YG-Jan2019</strain>
    </source>
</reference>